<evidence type="ECO:0000256" key="3">
    <source>
        <dbReference type="ARBA" id="ARBA00022729"/>
    </source>
</evidence>
<organism evidence="7 8">
    <name type="scientific">Neurospora crassa (strain ATCC 24698 / 74-OR23-1A / CBS 708.71 / DSM 1257 / FGSC 987)</name>
    <dbReference type="NCBI Taxonomy" id="367110"/>
    <lineage>
        <taxon>Eukaryota</taxon>
        <taxon>Fungi</taxon>
        <taxon>Dikarya</taxon>
        <taxon>Ascomycota</taxon>
        <taxon>Pezizomycotina</taxon>
        <taxon>Sordariomycetes</taxon>
        <taxon>Sordariomycetidae</taxon>
        <taxon>Sordariales</taxon>
        <taxon>Sordariaceae</taxon>
        <taxon>Neurospora</taxon>
    </lineage>
</organism>
<keyword evidence="2" id="KW-0964">Secreted</keyword>
<dbReference type="OMA" id="FDFHADY"/>
<evidence type="ECO:0000256" key="4">
    <source>
        <dbReference type="ARBA" id="ARBA00023157"/>
    </source>
</evidence>
<dbReference type="GeneID" id="3879735"/>
<dbReference type="RefSeq" id="XP_963581.2">
    <property type="nucleotide sequence ID" value="XM_958488.3"/>
</dbReference>
<gene>
    <name evidence="7" type="ORF">NCU08720</name>
</gene>
<comment type="subcellular location">
    <subcellularLocation>
        <location evidence="1">Secreted</location>
    </subcellularLocation>
</comment>
<keyword evidence="8" id="KW-1185">Reference proteome</keyword>
<dbReference type="AlphaFoldDB" id="F5HEQ0"/>
<dbReference type="InParanoid" id="F5HEQ0"/>
<dbReference type="EMBL" id="CM002237">
    <property type="protein sequence ID" value="EAA34345.2"/>
    <property type="molecule type" value="Genomic_DNA"/>
</dbReference>
<dbReference type="VEuPathDB" id="FungiDB:NCU08720"/>
<dbReference type="KEGG" id="ncr:NCU08720"/>
<keyword evidence="3 5" id="KW-0732">Signal</keyword>
<dbReference type="STRING" id="367110.F5HEQ0"/>
<dbReference type="OrthoDB" id="3539798at2759"/>
<feature type="chain" id="PRO_5003323203" description="AA1-like domain-containing protein" evidence="5">
    <location>
        <begin position="20"/>
        <end position="180"/>
    </location>
</feature>
<dbReference type="PaxDb" id="5141-EFNCRP00000008607"/>
<dbReference type="InterPro" id="IPR032382">
    <property type="entry name" value="AltA1"/>
</dbReference>
<evidence type="ECO:0000313" key="7">
    <source>
        <dbReference type="EMBL" id="EAA34345.2"/>
    </source>
</evidence>
<proteinExistence type="predicted"/>
<keyword evidence="4" id="KW-1015">Disulfide bond</keyword>
<dbReference type="Pfam" id="PF16541">
    <property type="entry name" value="AltA1"/>
    <property type="match status" value="1"/>
</dbReference>
<feature type="domain" description="AA1-like" evidence="6">
    <location>
        <begin position="32"/>
        <end position="167"/>
    </location>
</feature>
<evidence type="ECO:0000256" key="5">
    <source>
        <dbReference type="SAM" id="SignalP"/>
    </source>
</evidence>
<protein>
    <recommendedName>
        <fullName evidence="6">AA1-like domain-containing protein</fullName>
    </recommendedName>
</protein>
<evidence type="ECO:0000313" key="8">
    <source>
        <dbReference type="Proteomes" id="UP000001805"/>
    </source>
</evidence>
<dbReference type="GO" id="GO:0005576">
    <property type="term" value="C:extracellular region"/>
    <property type="evidence" value="ECO:0007669"/>
    <property type="project" value="UniProtKB-SubCell"/>
</dbReference>
<evidence type="ECO:0000256" key="2">
    <source>
        <dbReference type="ARBA" id="ARBA00022525"/>
    </source>
</evidence>
<evidence type="ECO:0000259" key="6">
    <source>
        <dbReference type="Pfam" id="PF16541"/>
    </source>
</evidence>
<name>F5HEQ0_NEUCR</name>
<accession>F5HEQ0</accession>
<evidence type="ECO:0000256" key="1">
    <source>
        <dbReference type="ARBA" id="ARBA00004613"/>
    </source>
</evidence>
<dbReference type="HOGENOM" id="CLU_097613_0_0_1"/>
<feature type="signal peptide" evidence="5">
    <location>
        <begin position="1"/>
        <end position="19"/>
    </location>
</feature>
<sequence>MVNFTRAAAALALAATATAAPTNGTTSLTWDVKDFEFKAEYQFTTPAHQNSYGHVNFSLTSEKTGAVYSCGAQSSQIPDFFYDFNDFYPCSAPYGAVEGTESWASFKYNREDGKVTIRETLYHPENKSITATGSTIVKTTCTDESTGPNPNWTIGGNEIYSDRKIVCDKVDFTVTGTVSA</sequence>
<reference evidence="7 8" key="1">
    <citation type="journal article" date="2003" name="Nature">
        <title>The genome sequence of the filamentous fungus Neurospora crassa.</title>
        <authorList>
            <person name="Galagan J.E."/>
            <person name="Calvo S.E."/>
            <person name="Borkovich K.A."/>
            <person name="Selker E.U."/>
            <person name="Read N.D."/>
            <person name="Jaffe D."/>
            <person name="FitzHugh W."/>
            <person name="Ma L.J."/>
            <person name="Smirnov S."/>
            <person name="Purcell S."/>
            <person name="Rehman B."/>
            <person name="Elkins T."/>
            <person name="Engels R."/>
            <person name="Wang S."/>
            <person name="Nielsen C.B."/>
            <person name="Butler J."/>
            <person name="Endrizzi M."/>
            <person name="Qui D."/>
            <person name="Ianakiev P."/>
            <person name="Bell-Pedersen D."/>
            <person name="Nelson M.A."/>
            <person name="Werner-Washburne M."/>
            <person name="Selitrennikoff C.P."/>
            <person name="Kinsey J.A."/>
            <person name="Braun E.L."/>
            <person name="Zelter A."/>
            <person name="Schulte U."/>
            <person name="Kothe G.O."/>
            <person name="Jedd G."/>
            <person name="Mewes W."/>
            <person name="Staben C."/>
            <person name="Marcotte E."/>
            <person name="Greenberg D."/>
            <person name="Roy A."/>
            <person name="Foley K."/>
            <person name="Naylor J."/>
            <person name="Stange-Thomann N."/>
            <person name="Barrett R."/>
            <person name="Gnerre S."/>
            <person name="Kamal M."/>
            <person name="Kamvysselis M."/>
            <person name="Mauceli E."/>
            <person name="Bielke C."/>
            <person name="Rudd S."/>
            <person name="Frishman D."/>
            <person name="Krystofova S."/>
            <person name="Rasmussen C."/>
            <person name="Metzenberg R.L."/>
            <person name="Perkins D.D."/>
            <person name="Kroken S."/>
            <person name="Cogoni C."/>
            <person name="Macino G."/>
            <person name="Catcheside D."/>
            <person name="Li W."/>
            <person name="Pratt R.J."/>
            <person name="Osmani S.A."/>
            <person name="DeSouza C.P."/>
            <person name="Glass L."/>
            <person name="Orbach M.J."/>
            <person name="Berglund J.A."/>
            <person name="Voelker R."/>
            <person name="Yarden O."/>
            <person name="Plamann M."/>
            <person name="Seiler S."/>
            <person name="Dunlap J."/>
            <person name="Radford A."/>
            <person name="Aramayo R."/>
            <person name="Natvig D.O."/>
            <person name="Alex L.A."/>
            <person name="Mannhaupt G."/>
            <person name="Ebbole D.J."/>
            <person name="Freitag M."/>
            <person name="Paulsen I."/>
            <person name="Sachs M.S."/>
            <person name="Lander E.S."/>
            <person name="Nusbaum C."/>
            <person name="Birren B."/>
        </authorList>
    </citation>
    <scope>NUCLEOTIDE SEQUENCE [LARGE SCALE GENOMIC DNA]</scope>
    <source>
        <strain evidence="8">ATCC 24698 / 74-OR23-1A / CBS 708.71 / DSM 1257 / FGSC 987</strain>
    </source>
</reference>
<dbReference type="Proteomes" id="UP000001805">
    <property type="component" value="Chromosome 6, Linkage Group II"/>
</dbReference>